<dbReference type="GO" id="GO:0008270">
    <property type="term" value="F:zinc ion binding"/>
    <property type="evidence" value="ECO:0007669"/>
    <property type="project" value="UniProtKB-KW"/>
</dbReference>
<dbReference type="PROSITE" id="PS50966">
    <property type="entry name" value="ZF_SWIM"/>
    <property type="match status" value="1"/>
</dbReference>
<keyword evidence="8" id="KW-1185">Reference proteome</keyword>
<name>A0AAE0A6F8_9ROSI</name>
<dbReference type="AlphaFoldDB" id="A0AAE0A6F8"/>
<dbReference type="PANTHER" id="PTHR31973:SF187">
    <property type="entry name" value="MUTATOR TRANSPOSASE MUDRA PROTEIN"/>
    <property type="match status" value="1"/>
</dbReference>
<reference evidence="7" key="1">
    <citation type="journal article" date="2023" name="Plant J.">
        <title>Genome sequences and population genomics provide insights into the demographic history, inbreeding, and mutation load of two 'living fossil' tree species of Dipteronia.</title>
        <authorList>
            <person name="Feng Y."/>
            <person name="Comes H.P."/>
            <person name="Chen J."/>
            <person name="Zhu S."/>
            <person name="Lu R."/>
            <person name="Zhang X."/>
            <person name="Li P."/>
            <person name="Qiu J."/>
            <person name="Olsen K.M."/>
            <person name="Qiu Y."/>
        </authorList>
    </citation>
    <scope>NUCLEOTIDE SEQUENCE</scope>
    <source>
        <strain evidence="7">NBL</strain>
    </source>
</reference>
<accession>A0AAE0A6F8</accession>
<organism evidence="7 8">
    <name type="scientific">Dipteronia sinensis</name>
    <dbReference type="NCBI Taxonomy" id="43782"/>
    <lineage>
        <taxon>Eukaryota</taxon>
        <taxon>Viridiplantae</taxon>
        <taxon>Streptophyta</taxon>
        <taxon>Embryophyta</taxon>
        <taxon>Tracheophyta</taxon>
        <taxon>Spermatophyta</taxon>
        <taxon>Magnoliopsida</taxon>
        <taxon>eudicotyledons</taxon>
        <taxon>Gunneridae</taxon>
        <taxon>Pentapetalae</taxon>
        <taxon>rosids</taxon>
        <taxon>malvids</taxon>
        <taxon>Sapindales</taxon>
        <taxon>Sapindaceae</taxon>
        <taxon>Hippocastanoideae</taxon>
        <taxon>Acereae</taxon>
        <taxon>Dipteronia</taxon>
    </lineage>
</organism>
<dbReference type="SMART" id="SM00575">
    <property type="entry name" value="ZnF_PMZ"/>
    <property type="match status" value="1"/>
</dbReference>
<dbReference type="InterPro" id="IPR007527">
    <property type="entry name" value="Znf_SWIM"/>
</dbReference>
<evidence type="ECO:0000259" key="6">
    <source>
        <dbReference type="PROSITE" id="PS50966"/>
    </source>
</evidence>
<protein>
    <recommendedName>
        <fullName evidence="6">SWIM-type domain-containing protein</fullName>
    </recommendedName>
</protein>
<evidence type="ECO:0000256" key="3">
    <source>
        <dbReference type="ARBA" id="ARBA00022833"/>
    </source>
</evidence>
<evidence type="ECO:0000256" key="1">
    <source>
        <dbReference type="ARBA" id="ARBA00022723"/>
    </source>
</evidence>
<sequence length="263" mass="29556">MIVIPIPSVMTRSLFMTPSYIIKQAGFPSFLAAPTSILHVVLSTLVDMLIIIPVKHEIYADVPSFLILPITRKFQERKEECDAWRDVLPPKVNAKIIKNSKTNRQLTIISVGDQEYELLGSDETFAVKMREYHCGCGSWQISVIPCPHAMAAISHSCGRQSLKAWVPNFVHQSLTKSAYIQTYRGMIHPLPDQKMWPPIETDELLPPPYETQPGRPKLQRKREDGEKAKGGRSGTVIYKLCGMADHNKRTCKSSKSSGKQKPA</sequence>
<keyword evidence="3" id="KW-0862">Zinc</keyword>
<keyword evidence="1" id="KW-0479">Metal-binding</keyword>
<proteinExistence type="predicted"/>
<dbReference type="EMBL" id="JANJYJ010000006">
    <property type="protein sequence ID" value="KAK3204682.1"/>
    <property type="molecule type" value="Genomic_DNA"/>
</dbReference>
<evidence type="ECO:0000256" key="5">
    <source>
        <dbReference type="SAM" id="MobiDB-lite"/>
    </source>
</evidence>
<dbReference type="Proteomes" id="UP001281410">
    <property type="component" value="Unassembled WGS sequence"/>
</dbReference>
<dbReference type="PANTHER" id="PTHR31973">
    <property type="entry name" value="POLYPROTEIN, PUTATIVE-RELATED"/>
    <property type="match status" value="1"/>
</dbReference>
<evidence type="ECO:0000313" key="8">
    <source>
        <dbReference type="Proteomes" id="UP001281410"/>
    </source>
</evidence>
<feature type="region of interest" description="Disordered" evidence="5">
    <location>
        <begin position="200"/>
        <end position="234"/>
    </location>
</feature>
<keyword evidence="2 4" id="KW-0863">Zinc-finger</keyword>
<feature type="domain" description="SWIM-type" evidence="6">
    <location>
        <begin position="125"/>
        <end position="157"/>
    </location>
</feature>
<comment type="caution">
    <text evidence="7">The sequence shown here is derived from an EMBL/GenBank/DDBJ whole genome shotgun (WGS) entry which is preliminary data.</text>
</comment>
<evidence type="ECO:0000256" key="2">
    <source>
        <dbReference type="ARBA" id="ARBA00022771"/>
    </source>
</evidence>
<dbReference type="InterPro" id="IPR006564">
    <property type="entry name" value="Znf_PMZ"/>
</dbReference>
<evidence type="ECO:0000313" key="7">
    <source>
        <dbReference type="EMBL" id="KAK3204682.1"/>
    </source>
</evidence>
<gene>
    <name evidence="7" type="ORF">Dsin_018728</name>
</gene>
<evidence type="ECO:0000256" key="4">
    <source>
        <dbReference type="PROSITE-ProRule" id="PRU00325"/>
    </source>
</evidence>
<dbReference type="Pfam" id="PF04434">
    <property type="entry name" value="SWIM"/>
    <property type="match status" value="1"/>
</dbReference>